<evidence type="ECO:0000313" key="4">
    <source>
        <dbReference type="Proteomes" id="UP001500620"/>
    </source>
</evidence>
<evidence type="ECO:0000259" key="2">
    <source>
        <dbReference type="Pfam" id="PF03816"/>
    </source>
</evidence>
<gene>
    <name evidence="3" type="ORF">GCM10022255_100830</name>
</gene>
<dbReference type="PANTHER" id="PTHR33392">
    <property type="entry name" value="POLYISOPRENYL-TEICHOIC ACID--PEPTIDOGLYCAN TEICHOIC ACID TRANSFERASE TAGU"/>
    <property type="match status" value="1"/>
</dbReference>
<keyword evidence="4" id="KW-1185">Reference proteome</keyword>
<dbReference type="Pfam" id="PF03816">
    <property type="entry name" value="LytR_cpsA_psr"/>
    <property type="match status" value="1"/>
</dbReference>
<dbReference type="Gene3D" id="3.40.630.190">
    <property type="entry name" value="LCP protein"/>
    <property type="match status" value="1"/>
</dbReference>
<reference evidence="4" key="1">
    <citation type="journal article" date="2019" name="Int. J. Syst. Evol. Microbiol.">
        <title>The Global Catalogue of Microorganisms (GCM) 10K type strain sequencing project: providing services to taxonomists for standard genome sequencing and annotation.</title>
        <authorList>
            <consortium name="The Broad Institute Genomics Platform"/>
            <consortium name="The Broad Institute Genome Sequencing Center for Infectious Disease"/>
            <person name="Wu L."/>
            <person name="Ma J."/>
        </authorList>
    </citation>
    <scope>NUCLEOTIDE SEQUENCE [LARGE SCALE GENOMIC DNA]</scope>
    <source>
        <strain evidence="4">JCM 17441</strain>
    </source>
</reference>
<sequence length="383" mass="41069">MAKKRGKKDPLWARLSLILGALLLLASGGTLVGGNLLLQHYSDQITHEGGLGEAAATGATIDGPINLLLVGIDERINNEAMGARSDSIIVAHVPATHDAVYLMSIPRDTRVRIPASKSTKYNGGTDKINAAFQFGYQNGGGRDNGLQLLAETVSGLAGGMKFNGAAIVNFDGFSGLVTALGGVHMCVDEKTTSIHVGWNTKTGKEGVPFNFNADGIPVSAKQNMKPQVYEVGCRDFQPWEALDYVRQRDMLANGDGDYGRQRHQQQFIKAMAKKATSAGVISNPLKVNEVLSSVGKAVSFYRGNVKLIDWIFTLKGIDPDKMVTLRTNNGTFSSKEINGQSFEILDQNALDLLKAFNTDTVDTFVAGHPDMIANDAATPATKK</sequence>
<proteinExistence type="inferred from homology"/>
<dbReference type="InterPro" id="IPR050922">
    <property type="entry name" value="LytR/CpsA/Psr_CW_biosynth"/>
</dbReference>
<dbReference type="Proteomes" id="UP001500620">
    <property type="component" value="Unassembled WGS sequence"/>
</dbReference>
<dbReference type="EMBL" id="BAABAT010000054">
    <property type="protein sequence ID" value="GAA4262726.1"/>
    <property type="molecule type" value="Genomic_DNA"/>
</dbReference>
<protein>
    <recommendedName>
        <fullName evidence="2">Cell envelope-related transcriptional attenuator domain-containing protein</fullName>
    </recommendedName>
</protein>
<comment type="caution">
    <text evidence="3">The sequence shown here is derived from an EMBL/GenBank/DDBJ whole genome shotgun (WGS) entry which is preliminary data.</text>
</comment>
<dbReference type="PANTHER" id="PTHR33392:SF6">
    <property type="entry name" value="POLYISOPRENYL-TEICHOIC ACID--PEPTIDOGLYCAN TEICHOIC ACID TRANSFERASE TAGU"/>
    <property type="match status" value="1"/>
</dbReference>
<name>A0ABP8DRS8_9ACTN</name>
<organism evidence="3 4">
    <name type="scientific">Dactylosporangium darangshiense</name>
    <dbReference type="NCBI Taxonomy" id="579108"/>
    <lineage>
        <taxon>Bacteria</taxon>
        <taxon>Bacillati</taxon>
        <taxon>Actinomycetota</taxon>
        <taxon>Actinomycetes</taxon>
        <taxon>Micromonosporales</taxon>
        <taxon>Micromonosporaceae</taxon>
        <taxon>Dactylosporangium</taxon>
    </lineage>
</organism>
<accession>A0ABP8DRS8</accession>
<evidence type="ECO:0000256" key="1">
    <source>
        <dbReference type="ARBA" id="ARBA00006068"/>
    </source>
</evidence>
<evidence type="ECO:0000313" key="3">
    <source>
        <dbReference type="EMBL" id="GAA4262726.1"/>
    </source>
</evidence>
<dbReference type="InterPro" id="IPR004474">
    <property type="entry name" value="LytR_CpsA_psr"/>
</dbReference>
<comment type="similarity">
    <text evidence="1">Belongs to the LytR/CpsA/Psr (LCP) family.</text>
</comment>
<feature type="domain" description="Cell envelope-related transcriptional attenuator" evidence="2">
    <location>
        <begin position="84"/>
        <end position="276"/>
    </location>
</feature>